<reference evidence="5" key="3">
    <citation type="submission" date="2016-11" db="EMBL/GenBank/DDBJ databases">
        <authorList>
            <person name="Varghese N."/>
            <person name="Submissions S."/>
        </authorList>
    </citation>
    <scope>NUCLEOTIDE SEQUENCE [LARGE SCALE GENOMIC DNA]</scope>
    <source>
        <strain evidence="5">DX253</strain>
    </source>
</reference>
<dbReference type="EMBL" id="FRAN01000007">
    <property type="protein sequence ID" value="SHL45650.1"/>
    <property type="molecule type" value="Genomic_DNA"/>
</dbReference>
<evidence type="ECO:0000313" key="3">
    <source>
        <dbReference type="EMBL" id="SHL45650.1"/>
    </source>
</evidence>
<dbReference type="Proteomes" id="UP000184203">
    <property type="component" value="Unassembled WGS sequence"/>
</dbReference>
<reference evidence="3" key="2">
    <citation type="submission" date="2016-11" db="EMBL/GenBank/DDBJ databases">
        <authorList>
            <person name="Jaros S."/>
            <person name="Januszkiewicz K."/>
            <person name="Wedrychowicz H."/>
        </authorList>
    </citation>
    <scope>NUCLEOTIDE SEQUENCE [LARGE SCALE GENOMIC DNA]</scope>
    <source>
        <strain evidence="3">DX253</strain>
    </source>
</reference>
<evidence type="ECO:0000256" key="1">
    <source>
        <dbReference type="SAM" id="MobiDB-lite"/>
    </source>
</evidence>
<dbReference type="eggNOG" id="arCOG06391">
    <property type="taxonomic scope" value="Archaea"/>
</dbReference>
<proteinExistence type="predicted"/>
<dbReference type="Proteomes" id="UP000003751">
    <property type="component" value="Unassembled WGS sequence"/>
</dbReference>
<keyword evidence="5" id="KW-1185">Reference proteome</keyword>
<accession>E7QNW4</accession>
<dbReference type="AlphaFoldDB" id="E7QNW4"/>
<evidence type="ECO:0000313" key="2">
    <source>
        <dbReference type="EMBL" id="EFW93617.1"/>
    </source>
</evidence>
<feature type="compositionally biased region" description="Acidic residues" evidence="1">
    <location>
        <begin position="147"/>
        <end position="157"/>
    </location>
</feature>
<evidence type="ECO:0000313" key="4">
    <source>
        <dbReference type="Proteomes" id="UP000003751"/>
    </source>
</evidence>
<dbReference type="OrthoDB" id="248450at2157"/>
<protein>
    <submittedName>
        <fullName evidence="2">Uncharacterized protein</fullName>
    </submittedName>
</protein>
<dbReference type="RefSeq" id="WP_007976062.1">
    <property type="nucleotide sequence ID" value="NZ_AEMG01000002.1"/>
</dbReference>
<name>E7QNW4_HALPU</name>
<dbReference type="PATRIC" id="fig|797209.4.peg.120"/>
<feature type="region of interest" description="Disordered" evidence="1">
    <location>
        <begin position="143"/>
        <end position="262"/>
    </location>
</feature>
<organism evidence="2 4">
    <name type="scientific">Haladaptatus paucihalophilus DX253</name>
    <dbReference type="NCBI Taxonomy" id="797209"/>
    <lineage>
        <taxon>Archaea</taxon>
        <taxon>Methanobacteriati</taxon>
        <taxon>Methanobacteriota</taxon>
        <taxon>Stenosarchaea group</taxon>
        <taxon>Halobacteria</taxon>
        <taxon>Halobacteriales</taxon>
        <taxon>Haladaptataceae</taxon>
        <taxon>Haladaptatus</taxon>
    </lineage>
</organism>
<gene>
    <name evidence="3" type="ORF">SAMN05444342_3844</name>
    <name evidence="2" type="ORF">ZOD2009_00700</name>
</gene>
<evidence type="ECO:0000313" key="5">
    <source>
        <dbReference type="Proteomes" id="UP000184203"/>
    </source>
</evidence>
<dbReference type="EMBL" id="AEMG01000002">
    <property type="protein sequence ID" value="EFW93617.1"/>
    <property type="molecule type" value="Genomic_DNA"/>
</dbReference>
<sequence>MSTDFADLSNRLGQSIEEFDDENSRTKLTTRIQRALARLEDAFESADSFEEVSERADTLWTLLDEAEDVFDGFDADPFLKTVDVGQLPNAIEFENVPDAVESGNLRDALDSTELVKAVNFREFWSSEEMQSLWEEGTELTDAIDSLSDSDSDDDEDGSGLGDMTGDTAEMASKATEGKLQSELEENAEQFREQIDAARDRLKDQIAQSELGSGGERGDDSAGGGPGDRPDMKVTFSYSTMPDDRPDIDATPHYSTMPKRDEE</sequence>
<feature type="compositionally biased region" description="Basic and acidic residues" evidence="1">
    <location>
        <begin position="188"/>
        <end position="203"/>
    </location>
</feature>
<reference evidence="2 4" key="1">
    <citation type="journal article" date="2014" name="ISME J.">
        <title>Trehalose/2-sulfotrehalose biosynthesis and glycine-betaine uptake are widely spread mechanisms for osmoadaptation in the Halobacteriales.</title>
        <authorList>
            <person name="Youssef N.H."/>
            <person name="Savage-Ashlock K.N."/>
            <person name="McCully A.L."/>
            <person name="Luedtke B."/>
            <person name="Shaw E.I."/>
            <person name="Hoff W.D."/>
            <person name="Elshahed M.S."/>
        </authorList>
    </citation>
    <scope>NUCLEOTIDE SEQUENCE [LARGE SCALE GENOMIC DNA]</scope>
    <source>
        <strain evidence="2 4">DX253</strain>
    </source>
</reference>